<accession>A0A0S4JCJ0</accession>
<dbReference type="SUPFAM" id="SSF51197">
    <property type="entry name" value="Clavaminate synthase-like"/>
    <property type="match status" value="1"/>
</dbReference>
<dbReference type="GO" id="GO:0005759">
    <property type="term" value="C:mitochondrial matrix"/>
    <property type="evidence" value="ECO:0007669"/>
    <property type="project" value="TreeGrafter"/>
</dbReference>
<gene>
    <name evidence="1" type="ORF">BSAL_12675</name>
</gene>
<dbReference type="GO" id="GO:0006974">
    <property type="term" value="P:DNA damage response"/>
    <property type="evidence" value="ECO:0007669"/>
    <property type="project" value="InterPro"/>
</dbReference>
<dbReference type="GO" id="GO:0006631">
    <property type="term" value="P:fatty acid metabolic process"/>
    <property type="evidence" value="ECO:0007669"/>
    <property type="project" value="TreeGrafter"/>
</dbReference>
<dbReference type="InterPro" id="IPR032870">
    <property type="entry name" value="ALKBH7-like"/>
</dbReference>
<dbReference type="AlphaFoldDB" id="A0A0S4JCJ0"/>
<dbReference type="VEuPathDB" id="TriTrypDB:BSAL_12675"/>
<name>A0A0S4JCJ0_BODSA</name>
<protein>
    <submittedName>
        <fullName evidence="1">2OG-Fe(II) oxygenase, putative</fullName>
    </submittedName>
</protein>
<reference evidence="2" key="1">
    <citation type="submission" date="2015-09" db="EMBL/GenBank/DDBJ databases">
        <authorList>
            <consortium name="Pathogen Informatics"/>
        </authorList>
    </citation>
    <scope>NUCLEOTIDE SEQUENCE [LARGE SCALE GENOMIC DNA]</scope>
    <source>
        <strain evidence="2">Lake Konstanz</strain>
    </source>
</reference>
<dbReference type="Proteomes" id="UP000051952">
    <property type="component" value="Unassembled WGS sequence"/>
</dbReference>
<dbReference type="PANTHER" id="PTHR21052">
    <property type="entry name" value="SPERMATOGENESIS ASSOCIATED 11-RELATED"/>
    <property type="match status" value="1"/>
</dbReference>
<proteinExistence type="predicted"/>
<organism evidence="1 2">
    <name type="scientific">Bodo saltans</name>
    <name type="common">Flagellated protozoan</name>
    <dbReference type="NCBI Taxonomy" id="75058"/>
    <lineage>
        <taxon>Eukaryota</taxon>
        <taxon>Discoba</taxon>
        <taxon>Euglenozoa</taxon>
        <taxon>Kinetoplastea</taxon>
        <taxon>Metakinetoplastina</taxon>
        <taxon>Eubodonida</taxon>
        <taxon>Bodonidae</taxon>
        <taxon>Bodo</taxon>
    </lineage>
</organism>
<sequence>MRRITVIRLSSRGARRHGSGASQSEHFVSFQAAPGFSQAPKSTIGKAPKDVPETTVQCYVIPEVVTAEEERALIDFTSPWFDRLPYGDGHVDGLIHHYKEFYRPFTGLMTDDSYFEETASARKMVAASSNTSSSPSGRTIEGRSSLLQESVEESRMQCVRSALAMCRRISTEHLPFIPVQERVHFLQLHGDGFIRAHTDESRNSSGIVAGLTLGSGRVMSLTHKRFPGKRIDLLLAPRSFYVLCGAARHEWEHSVDWTVDDDEHLQRAMKSHVAEGSPVLFEGKPTGFTRGMRTAVIFRGLSPMDLLMQRMKEKEAAAAALSR</sequence>
<keyword evidence="2" id="KW-1185">Reference proteome</keyword>
<evidence type="ECO:0000313" key="1">
    <source>
        <dbReference type="EMBL" id="CUG87917.1"/>
    </source>
</evidence>
<dbReference type="Gene3D" id="2.60.120.590">
    <property type="entry name" value="Alpha-ketoglutarate-dependent dioxygenase AlkB-like"/>
    <property type="match status" value="1"/>
</dbReference>
<dbReference type="EMBL" id="CYKH01001599">
    <property type="protein sequence ID" value="CUG87917.1"/>
    <property type="molecule type" value="Genomic_DNA"/>
</dbReference>
<dbReference type="OrthoDB" id="28127at2759"/>
<dbReference type="PANTHER" id="PTHR21052:SF0">
    <property type="entry name" value="ALPHA-KETOGLUTARATE-DEPENDENT DIOXYGENASE ALKB HOMOLOG 7, MITOCHONDRIAL"/>
    <property type="match status" value="1"/>
</dbReference>
<dbReference type="InterPro" id="IPR037151">
    <property type="entry name" value="AlkB-like_sf"/>
</dbReference>
<evidence type="ECO:0000313" key="2">
    <source>
        <dbReference type="Proteomes" id="UP000051952"/>
    </source>
</evidence>
<dbReference type="OMA" id="IHHYKEF"/>